<feature type="chain" id="PRO_5046912409" evidence="3">
    <location>
        <begin position="22"/>
        <end position="643"/>
    </location>
</feature>
<keyword evidence="3" id="KW-0732">Signal</keyword>
<evidence type="ECO:0000256" key="3">
    <source>
        <dbReference type="SAM" id="SignalP"/>
    </source>
</evidence>
<accession>A0ABW4N8U5</accession>
<keyword evidence="1" id="KW-0378">Hydrolase</keyword>
<dbReference type="InterPro" id="IPR029058">
    <property type="entry name" value="AB_hydrolase_fold"/>
</dbReference>
<proteinExistence type="predicted"/>
<dbReference type="PANTHER" id="PTHR42776:SF27">
    <property type="entry name" value="DIPEPTIDYL PEPTIDASE FAMILY MEMBER 6"/>
    <property type="match status" value="1"/>
</dbReference>
<evidence type="ECO:0000256" key="2">
    <source>
        <dbReference type="ARBA" id="ARBA00022825"/>
    </source>
</evidence>
<gene>
    <name evidence="5" type="ORF">ACFSC3_00945</name>
</gene>
<dbReference type="RefSeq" id="WP_380937813.1">
    <property type="nucleotide sequence ID" value="NZ_JBHUFC010000001.1"/>
</dbReference>
<evidence type="ECO:0000313" key="5">
    <source>
        <dbReference type="EMBL" id="MFD1786128.1"/>
    </source>
</evidence>
<evidence type="ECO:0000313" key="6">
    <source>
        <dbReference type="Proteomes" id="UP001597283"/>
    </source>
</evidence>
<dbReference type="InterPro" id="IPR011659">
    <property type="entry name" value="WD40"/>
</dbReference>
<protein>
    <submittedName>
        <fullName evidence="5">S9 family peptidase</fullName>
    </submittedName>
</protein>
<keyword evidence="6" id="KW-1185">Reference proteome</keyword>
<feature type="signal peptide" evidence="3">
    <location>
        <begin position="1"/>
        <end position="21"/>
    </location>
</feature>
<name>A0ABW4N8U5_9SPHN</name>
<dbReference type="Pfam" id="PF07676">
    <property type="entry name" value="PD40"/>
    <property type="match status" value="1"/>
</dbReference>
<dbReference type="Proteomes" id="UP001597283">
    <property type="component" value="Unassembled WGS sequence"/>
</dbReference>
<dbReference type="PANTHER" id="PTHR42776">
    <property type="entry name" value="SERINE PEPTIDASE S9 FAMILY MEMBER"/>
    <property type="match status" value="1"/>
</dbReference>
<evidence type="ECO:0000256" key="1">
    <source>
        <dbReference type="ARBA" id="ARBA00022801"/>
    </source>
</evidence>
<dbReference type="SUPFAM" id="SSF82171">
    <property type="entry name" value="DPP6 N-terminal domain-like"/>
    <property type="match status" value="1"/>
</dbReference>
<dbReference type="Gene3D" id="3.40.50.1820">
    <property type="entry name" value="alpha/beta hydrolase"/>
    <property type="match status" value="1"/>
</dbReference>
<comment type="caution">
    <text evidence="5">The sequence shown here is derived from an EMBL/GenBank/DDBJ whole genome shotgun (WGS) entry which is preliminary data.</text>
</comment>
<dbReference type="InterPro" id="IPR001375">
    <property type="entry name" value="Peptidase_S9_cat"/>
</dbReference>
<dbReference type="Gene3D" id="2.120.10.30">
    <property type="entry name" value="TolB, C-terminal domain"/>
    <property type="match status" value="3"/>
</dbReference>
<feature type="domain" description="Peptidase S9 prolyl oligopeptidase catalytic" evidence="4">
    <location>
        <begin position="444"/>
        <end position="637"/>
    </location>
</feature>
<evidence type="ECO:0000259" key="4">
    <source>
        <dbReference type="Pfam" id="PF00326"/>
    </source>
</evidence>
<dbReference type="EMBL" id="JBHUFC010000001">
    <property type="protein sequence ID" value="MFD1786128.1"/>
    <property type="molecule type" value="Genomic_DNA"/>
</dbReference>
<dbReference type="SUPFAM" id="SSF53474">
    <property type="entry name" value="alpha/beta-Hydrolases"/>
    <property type="match status" value="1"/>
</dbReference>
<keyword evidence="2" id="KW-0720">Serine protease</keyword>
<keyword evidence="2" id="KW-0645">Protease</keyword>
<dbReference type="InterPro" id="IPR011042">
    <property type="entry name" value="6-blade_b-propeller_TolB-like"/>
</dbReference>
<sequence>MSRMLRYAPAVALAFAIPAAAQTVPTRQVGTATLQNVPDIPADVREAVQRYQNSRAALFEDWMPDGSMLIATRFGATQQVHHVARPGGARTQVTFAAEPIAGATVIPGTDRFVLTRDTGGDEWFQLYARGLTGTAAQLTQADTRNANPVFSPDGRLLAWSRATKGSAAYTILGLDPRTGGTPRTLFQADGAVAPADIAPDASRLIFVRSLSNREDQLFELDLTTGKATRIAPTAAAATYSQPRYLPGGRRIIAISDRDSDTRQLVEIDIATGAQTVLTPGLKWDVESFDLTKDGRVLAYAVNEDGVSRVVVQDRVTRRALPQPSLPKGVLTALKFSPNGRNLAIGLSSATSAGDVWAWDVGGAGLTRWTTSELGDLDPAKLAEPELIRFKSFDGLSVPAFVYRPTGLPAGTRTPVIIDIHGGPEAQTRPSWNYGAQYFADVLQATVILPNVRGSDGYGRKYLNLDNAEKREDSVRDIGALLDWIGTQPGLDAKRVAVYGQSYGGYMSLAVMTHYSDRLVGGVERYGISNWTTFLQNTEAYRRDNRRAEYGDERDPKMAAVFAKISPMANIARITKPMLVMQGANDPRVPQSESDQVVAKLRANGNDTWYVLFADEGHGFLKKPNNDLRREVETLFLRRLFAKP</sequence>
<dbReference type="Pfam" id="PF00326">
    <property type="entry name" value="Peptidase_S9"/>
    <property type="match status" value="1"/>
</dbReference>
<reference evidence="6" key="1">
    <citation type="journal article" date="2019" name="Int. J. Syst. Evol. Microbiol.">
        <title>The Global Catalogue of Microorganisms (GCM) 10K type strain sequencing project: providing services to taxonomists for standard genome sequencing and annotation.</title>
        <authorList>
            <consortium name="The Broad Institute Genomics Platform"/>
            <consortium name="The Broad Institute Genome Sequencing Center for Infectious Disease"/>
            <person name="Wu L."/>
            <person name="Ma J."/>
        </authorList>
    </citation>
    <scope>NUCLEOTIDE SEQUENCE [LARGE SCALE GENOMIC DNA]</scope>
    <source>
        <strain evidence="6">Q85</strain>
    </source>
</reference>
<organism evidence="5 6">
    <name type="scientific">Sphingomonas floccifaciens</name>
    <dbReference type="NCBI Taxonomy" id="1844115"/>
    <lineage>
        <taxon>Bacteria</taxon>
        <taxon>Pseudomonadati</taxon>
        <taxon>Pseudomonadota</taxon>
        <taxon>Alphaproteobacteria</taxon>
        <taxon>Sphingomonadales</taxon>
        <taxon>Sphingomonadaceae</taxon>
        <taxon>Sphingomonas</taxon>
    </lineage>
</organism>